<dbReference type="Pfam" id="PF13602">
    <property type="entry name" value="ADH_zinc_N_2"/>
    <property type="match status" value="1"/>
</dbReference>
<feature type="domain" description="Ketosynthase family 3 (KS3)" evidence="17">
    <location>
        <begin position="1432"/>
        <end position="1856"/>
    </location>
</feature>
<dbReference type="CDD" id="cd08952">
    <property type="entry name" value="KR_1_SDR_x"/>
    <property type="match status" value="1"/>
</dbReference>
<dbReference type="InterPro" id="IPR013154">
    <property type="entry name" value="ADH-like_N"/>
</dbReference>
<evidence type="ECO:0000256" key="2">
    <source>
        <dbReference type="ARBA" id="ARBA00022450"/>
    </source>
</evidence>
<dbReference type="Pfam" id="PF08990">
    <property type="entry name" value="Docking"/>
    <property type="match status" value="1"/>
</dbReference>
<comment type="pathway">
    <text evidence="11">Antibiotic biosynthesis; erythromycin biosynthesis.</text>
</comment>
<dbReference type="PROSITE" id="PS52004">
    <property type="entry name" value="KS3_2"/>
    <property type="match status" value="2"/>
</dbReference>
<evidence type="ECO:0000313" key="20">
    <source>
        <dbReference type="Proteomes" id="UP000267081"/>
    </source>
</evidence>
<feature type="active site" description="Proton donor; for dehydratase activity" evidence="14">
    <location>
        <position position="2458"/>
    </location>
</feature>
<dbReference type="GO" id="GO:0031177">
    <property type="term" value="F:phosphopantetheine binding"/>
    <property type="evidence" value="ECO:0007669"/>
    <property type="project" value="InterPro"/>
</dbReference>
<dbReference type="InterPro" id="IPR014030">
    <property type="entry name" value="Ketoacyl_synth_N"/>
</dbReference>
<dbReference type="InterPro" id="IPR018201">
    <property type="entry name" value="Ketoacyl_synth_AS"/>
</dbReference>
<keyword evidence="8" id="KW-0012">Acyltransferase</keyword>
<dbReference type="InterPro" id="IPR020841">
    <property type="entry name" value="PKS_Beta-ketoAc_synthase_dom"/>
</dbReference>
<dbReference type="Pfam" id="PF02801">
    <property type="entry name" value="Ketoacyl-synt_C"/>
    <property type="match status" value="2"/>
</dbReference>
<dbReference type="PANTHER" id="PTHR43775">
    <property type="entry name" value="FATTY ACID SYNTHASE"/>
    <property type="match status" value="1"/>
</dbReference>
<dbReference type="PROSITE" id="PS00606">
    <property type="entry name" value="KS3_1"/>
    <property type="match status" value="2"/>
</dbReference>
<keyword evidence="5" id="KW-0677">Repeat</keyword>
<evidence type="ECO:0000256" key="13">
    <source>
        <dbReference type="ARBA" id="ARBA00066981"/>
    </source>
</evidence>
<dbReference type="SUPFAM" id="SSF101173">
    <property type="entry name" value="Docking domain B of the erythromycin polyketide synthase (DEBS)"/>
    <property type="match status" value="1"/>
</dbReference>
<dbReference type="EMBL" id="RSEC01000058">
    <property type="protein sequence ID" value="RSD14000.1"/>
    <property type="molecule type" value="Genomic_DNA"/>
</dbReference>
<organism evidence="19 20">
    <name type="scientific">Amycolatopsis eburnea</name>
    <dbReference type="NCBI Taxonomy" id="2267691"/>
    <lineage>
        <taxon>Bacteria</taxon>
        <taxon>Bacillati</taxon>
        <taxon>Actinomycetota</taxon>
        <taxon>Actinomycetes</taxon>
        <taxon>Pseudonocardiales</taxon>
        <taxon>Pseudonocardiaceae</taxon>
        <taxon>Amycolatopsis</taxon>
    </lineage>
</organism>
<dbReference type="Gene3D" id="1.10.1200.10">
    <property type="entry name" value="ACP-like"/>
    <property type="match status" value="2"/>
</dbReference>
<evidence type="ECO:0000259" key="18">
    <source>
        <dbReference type="PROSITE" id="PS52019"/>
    </source>
</evidence>
<dbReference type="InterPro" id="IPR016035">
    <property type="entry name" value="Acyl_Trfase/lysoPLipase"/>
</dbReference>
<accession>A0A3R9F3U5</accession>
<keyword evidence="2" id="KW-0596">Phosphopantetheine</keyword>
<evidence type="ECO:0000259" key="17">
    <source>
        <dbReference type="PROSITE" id="PS52004"/>
    </source>
</evidence>
<evidence type="ECO:0000256" key="9">
    <source>
        <dbReference type="ARBA" id="ARBA00052442"/>
    </source>
</evidence>
<dbReference type="InterPro" id="IPR002364">
    <property type="entry name" value="Quin_OxRdtase/zeta-crystal_CS"/>
</dbReference>
<dbReference type="InterPro" id="IPR016039">
    <property type="entry name" value="Thiolase-like"/>
</dbReference>
<dbReference type="PROSITE" id="PS50075">
    <property type="entry name" value="CARRIER"/>
    <property type="match status" value="2"/>
</dbReference>
<dbReference type="CDD" id="cd08956">
    <property type="entry name" value="KR_3_FAS_SDR_x"/>
    <property type="match status" value="1"/>
</dbReference>
<dbReference type="InterPro" id="IPR001227">
    <property type="entry name" value="Ac_transferase_dom_sf"/>
</dbReference>
<dbReference type="Pfam" id="PF08240">
    <property type="entry name" value="ADH_N"/>
    <property type="match status" value="1"/>
</dbReference>
<dbReference type="InterPro" id="IPR020806">
    <property type="entry name" value="PKS_PP-bd"/>
</dbReference>
<evidence type="ECO:0000256" key="15">
    <source>
        <dbReference type="SAM" id="MobiDB-lite"/>
    </source>
</evidence>
<dbReference type="SMART" id="SM00822">
    <property type="entry name" value="PKS_KR"/>
    <property type="match status" value="2"/>
</dbReference>
<dbReference type="GO" id="GO:0033068">
    <property type="term" value="P:macrolide biosynthetic process"/>
    <property type="evidence" value="ECO:0007669"/>
    <property type="project" value="UniProtKB-ARBA"/>
</dbReference>
<dbReference type="InterPro" id="IPR020843">
    <property type="entry name" value="ER"/>
</dbReference>
<dbReference type="InterPro" id="IPR036291">
    <property type="entry name" value="NAD(P)-bd_dom_sf"/>
</dbReference>
<dbReference type="SUPFAM" id="SSF47336">
    <property type="entry name" value="ACP-like"/>
    <property type="match status" value="2"/>
</dbReference>
<evidence type="ECO:0000256" key="1">
    <source>
        <dbReference type="ARBA" id="ARBA00001957"/>
    </source>
</evidence>
<dbReference type="InterPro" id="IPR036299">
    <property type="entry name" value="Polyketide_synth_docking_sf"/>
</dbReference>
<dbReference type="Gene3D" id="3.40.50.720">
    <property type="entry name" value="NAD(P)-binding Rossmann-like Domain"/>
    <property type="match status" value="3"/>
</dbReference>
<dbReference type="OrthoDB" id="9778690at2"/>
<dbReference type="SMART" id="SM00826">
    <property type="entry name" value="PKS_DH"/>
    <property type="match status" value="1"/>
</dbReference>
<dbReference type="InterPro" id="IPR020807">
    <property type="entry name" value="PKS_DH"/>
</dbReference>
<dbReference type="EC" id="2.3.1.94" evidence="13"/>
<dbReference type="SUPFAM" id="SSF52151">
    <property type="entry name" value="FabD/lysophospholipase-like"/>
    <property type="match status" value="2"/>
</dbReference>
<dbReference type="FunFam" id="1.10.1200.10:FF:000007">
    <property type="entry name" value="Probable polyketide synthase pks17"/>
    <property type="match status" value="2"/>
</dbReference>
<dbReference type="InterPro" id="IPR049900">
    <property type="entry name" value="PKS_mFAS_DH"/>
</dbReference>
<dbReference type="Gene3D" id="3.40.366.10">
    <property type="entry name" value="Malonyl-Coenzyme A Acyl Carrier Protein, domain 2"/>
    <property type="match status" value="2"/>
</dbReference>
<comment type="cofactor">
    <cofactor evidence="1">
        <name>pantetheine 4'-phosphate</name>
        <dbReference type="ChEBI" id="CHEBI:47942"/>
    </cofactor>
</comment>
<dbReference type="SUPFAM" id="SSF51735">
    <property type="entry name" value="NAD(P)-binding Rossmann-fold domains"/>
    <property type="match status" value="5"/>
</dbReference>
<dbReference type="SUPFAM" id="SSF53901">
    <property type="entry name" value="Thiolase-like"/>
    <property type="match status" value="2"/>
</dbReference>
<keyword evidence="3" id="KW-0597">Phosphoprotein</keyword>
<protein>
    <recommendedName>
        <fullName evidence="13">6-deoxyerythronolide-B synthase</fullName>
        <ecNumber evidence="13">2.3.1.94</ecNumber>
    </recommendedName>
</protein>
<dbReference type="InterPro" id="IPR055123">
    <property type="entry name" value="SpnB-like_Rossmann"/>
</dbReference>
<dbReference type="Gene3D" id="6.10.40.10">
    <property type="match status" value="1"/>
</dbReference>
<evidence type="ECO:0000256" key="7">
    <source>
        <dbReference type="ARBA" id="ARBA00023268"/>
    </source>
</evidence>
<dbReference type="PROSITE" id="PS00012">
    <property type="entry name" value="PHOSPHOPANTETHEINE"/>
    <property type="match status" value="2"/>
</dbReference>
<evidence type="ECO:0000256" key="11">
    <source>
        <dbReference type="ARBA" id="ARBA00060622"/>
    </source>
</evidence>
<feature type="region of interest" description="Disordered" evidence="15">
    <location>
        <begin position="2711"/>
        <end position="2746"/>
    </location>
</feature>
<dbReference type="InterPro" id="IPR057326">
    <property type="entry name" value="KR_dom"/>
</dbReference>
<dbReference type="FunFam" id="3.40.47.10:FF:000019">
    <property type="entry name" value="Polyketide synthase type I"/>
    <property type="match status" value="2"/>
</dbReference>
<feature type="domain" description="Carrier" evidence="16">
    <location>
        <begin position="1341"/>
        <end position="1416"/>
    </location>
</feature>
<dbReference type="Pfam" id="PF00698">
    <property type="entry name" value="Acyl_transf_1"/>
    <property type="match status" value="2"/>
</dbReference>
<feature type="domain" description="Ketosynthase family 3 (KS3)" evidence="17">
    <location>
        <begin position="33"/>
        <end position="456"/>
    </location>
</feature>
<reference evidence="19 20" key="1">
    <citation type="submission" date="2018-12" db="EMBL/GenBank/DDBJ databases">
        <title>Amycolatopsis eburnea sp. nov. actinomycete associate with arbuscular mycorrhiza fungal spore.</title>
        <authorList>
            <person name="Lumyong S."/>
            <person name="Chaiya L."/>
        </authorList>
    </citation>
    <scope>NUCLEOTIDE SEQUENCE [LARGE SCALE GENOMIC DNA]</scope>
    <source>
        <strain evidence="19 20">GLM-1</strain>
    </source>
</reference>
<dbReference type="PROSITE" id="PS52019">
    <property type="entry name" value="PKS_MFAS_DH"/>
    <property type="match status" value="1"/>
</dbReference>
<dbReference type="SUPFAM" id="SSF50129">
    <property type="entry name" value="GroES-like"/>
    <property type="match status" value="1"/>
</dbReference>
<proteinExistence type="predicted"/>
<dbReference type="Gene3D" id="3.10.129.110">
    <property type="entry name" value="Polyketide synthase dehydratase"/>
    <property type="match status" value="1"/>
</dbReference>
<dbReference type="Pfam" id="PF22953">
    <property type="entry name" value="SpnB_Rossmann"/>
    <property type="match status" value="1"/>
</dbReference>
<dbReference type="InterPro" id="IPR014031">
    <property type="entry name" value="Ketoacyl_synth_C"/>
</dbReference>
<dbReference type="SMART" id="SM00823">
    <property type="entry name" value="PKS_PP"/>
    <property type="match status" value="2"/>
</dbReference>
<comment type="subunit">
    <text evidence="12">Homodimer. Erythronolide synthase is composed of EryAI, EryAII and EryAIII multimodular (2 modules) polypeptides each coding for a functional synthase subunit which participates in 2 of the six FAS-like elongation steps required for formation of the polyketide. Module 1, 2, 3, 4, 5, and 6 participating in biosynthesis steps 1, 2, 3, 4, 5, and 6, respectively.</text>
</comment>
<keyword evidence="7" id="KW-0511">Multifunctional enzyme</keyword>
<comment type="caution">
    <text evidence="19">The sequence shown here is derived from an EMBL/GenBank/DDBJ whole genome shotgun (WGS) entry which is preliminary data.</text>
</comment>
<keyword evidence="20" id="KW-1185">Reference proteome</keyword>
<evidence type="ECO:0000256" key="12">
    <source>
        <dbReference type="ARBA" id="ARBA00063272"/>
    </source>
</evidence>
<evidence type="ECO:0000259" key="16">
    <source>
        <dbReference type="PROSITE" id="PS50075"/>
    </source>
</evidence>
<dbReference type="InterPro" id="IPR050091">
    <property type="entry name" value="PKS_NRPS_Biosynth_Enz"/>
</dbReference>
<evidence type="ECO:0000256" key="4">
    <source>
        <dbReference type="ARBA" id="ARBA00022679"/>
    </source>
</evidence>
<dbReference type="GO" id="GO:0047879">
    <property type="term" value="F:erythronolide synthase activity"/>
    <property type="evidence" value="ECO:0007669"/>
    <property type="project" value="UniProtKB-EC"/>
</dbReference>
<evidence type="ECO:0000256" key="5">
    <source>
        <dbReference type="ARBA" id="ARBA00022737"/>
    </source>
</evidence>
<feature type="compositionally biased region" description="Low complexity" evidence="15">
    <location>
        <begin position="2711"/>
        <end position="2733"/>
    </location>
</feature>
<dbReference type="InterPro" id="IPR011032">
    <property type="entry name" value="GroES-like_sf"/>
</dbReference>
<keyword evidence="6" id="KW-0045">Antibiotic biosynthesis</keyword>
<dbReference type="SMART" id="SM00825">
    <property type="entry name" value="PKS_KS"/>
    <property type="match status" value="2"/>
</dbReference>
<dbReference type="CDD" id="cd05195">
    <property type="entry name" value="enoyl_red"/>
    <property type="match status" value="1"/>
</dbReference>
<dbReference type="Pfam" id="PF14765">
    <property type="entry name" value="PS-DH"/>
    <property type="match status" value="1"/>
</dbReference>
<dbReference type="GO" id="GO:0004312">
    <property type="term" value="F:fatty acid synthase activity"/>
    <property type="evidence" value="ECO:0007669"/>
    <property type="project" value="TreeGrafter"/>
</dbReference>
<feature type="domain" description="PKS/mFAS DH" evidence="18">
    <location>
        <begin position="2271"/>
        <end position="2536"/>
    </location>
</feature>
<dbReference type="SMART" id="SM00827">
    <property type="entry name" value="PKS_AT"/>
    <property type="match status" value="2"/>
</dbReference>
<dbReference type="PANTHER" id="PTHR43775:SF51">
    <property type="entry name" value="INACTIVE PHENOLPHTHIOCEROL SYNTHESIS POLYKETIDE SYNTHASE TYPE I PKS1-RELATED"/>
    <property type="match status" value="1"/>
</dbReference>
<evidence type="ECO:0000256" key="14">
    <source>
        <dbReference type="PROSITE-ProRule" id="PRU01363"/>
    </source>
</evidence>
<dbReference type="SMART" id="SM01294">
    <property type="entry name" value="PKS_PP_betabranch"/>
    <property type="match status" value="2"/>
</dbReference>
<evidence type="ECO:0000313" key="19">
    <source>
        <dbReference type="EMBL" id="RSD14000.1"/>
    </source>
</evidence>
<dbReference type="SMART" id="SM00829">
    <property type="entry name" value="PKS_ER"/>
    <property type="match status" value="1"/>
</dbReference>
<dbReference type="GO" id="GO:0004315">
    <property type="term" value="F:3-oxoacyl-[acyl-carrier-protein] synthase activity"/>
    <property type="evidence" value="ECO:0007669"/>
    <property type="project" value="InterPro"/>
</dbReference>
<dbReference type="Gene3D" id="3.90.180.10">
    <property type="entry name" value="Medium-chain alcohol dehydrogenases, catalytic domain"/>
    <property type="match status" value="1"/>
</dbReference>
<evidence type="ECO:0000256" key="8">
    <source>
        <dbReference type="ARBA" id="ARBA00023315"/>
    </source>
</evidence>
<dbReference type="InterPro" id="IPR013968">
    <property type="entry name" value="PKS_KR"/>
</dbReference>
<dbReference type="Pfam" id="PF00550">
    <property type="entry name" value="PP-binding"/>
    <property type="match status" value="2"/>
</dbReference>
<evidence type="ECO:0000256" key="6">
    <source>
        <dbReference type="ARBA" id="ARBA00023194"/>
    </source>
</evidence>
<dbReference type="InterPro" id="IPR049552">
    <property type="entry name" value="PKS_DH_N"/>
</dbReference>
<dbReference type="InterPro" id="IPR032821">
    <property type="entry name" value="PKS_assoc"/>
</dbReference>
<name>A0A3R9F3U5_9PSEU</name>
<evidence type="ECO:0000256" key="3">
    <source>
        <dbReference type="ARBA" id="ARBA00022553"/>
    </source>
</evidence>
<dbReference type="InterPro" id="IPR049551">
    <property type="entry name" value="PKS_DH_C"/>
</dbReference>
<comment type="function">
    <text evidence="10">Involved in the biosynthesis of antibiotic erythromycin via the biosynthesis of its aglycone precursor, 6-deoxyerythronolide B (6-dEB).</text>
</comment>
<dbReference type="Gene3D" id="3.30.70.3290">
    <property type="match status" value="2"/>
</dbReference>
<feature type="domain" description="Carrier" evidence="16">
    <location>
        <begin position="3302"/>
        <end position="3377"/>
    </location>
</feature>
<dbReference type="InterPro" id="IPR006162">
    <property type="entry name" value="Ppantetheine_attach_site"/>
</dbReference>
<dbReference type="Proteomes" id="UP000267081">
    <property type="component" value="Unassembled WGS sequence"/>
</dbReference>
<dbReference type="GO" id="GO:0006633">
    <property type="term" value="P:fatty acid biosynthetic process"/>
    <property type="evidence" value="ECO:0007669"/>
    <property type="project" value="InterPro"/>
</dbReference>
<dbReference type="FunFam" id="3.40.366.10:FF:000002">
    <property type="entry name" value="Probable polyketide synthase 2"/>
    <property type="match status" value="1"/>
</dbReference>
<dbReference type="CDD" id="cd00833">
    <property type="entry name" value="PKS"/>
    <property type="match status" value="2"/>
</dbReference>
<dbReference type="InterPro" id="IPR015083">
    <property type="entry name" value="NorB/c/GfsB-D-like_docking"/>
</dbReference>
<dbReference type="Pfam" id="PF21089">
    <property type="entry name" value="PKS_DH_N"/>
    <property type="match status" value="1"/>
</dbReference>
<keyword evidence="4" id="KW-0808">Transferase</keyword>
<feature type="region of interest" description="C-terminal hotdog fold" evidence="14">
    <location>
        <begin position="2397"/>
        <end position="2536"/>
    </location>
</feature>
<dbReference type="InterPro" id="IPR009081">
    <property type="entry name" value="PP-bd_ACP"/>
</dbReference>
<dbReference type="PROSITE" id="PS01162">
    <property type="entry name" value="QOR_ZETA_CRYSTAL"/>
    <property type="match status" value="1"/>
</dbReference>
<sequence>MSSEDKLRYFLKRVTADLHDVRARLREAEEKAGEPIAIVGTACRYPGGANTPERLWDLVAAGTDAIGGFPADRGWDTARLYRPGDPRPGHSYVREGGFLPEAADFDPEFFGISPREAVAMDPQQRLLLEVAHEAFERAGLPVDGLRGSRTGVFVGGMAQISGPSEEQIEALSGYLLTGSAASVFSGRIAYTFGLEGPAITVDTACSSSLVALHLAAQALRAGECSLALAGGVTVMTTPEGFVEFSQQNGLAADARCKAFAEAADGTAWGEGAGMLVLERLSDARRHGHPVLAVLRGSAVNSDGASNGLTAPNGPSQQRVIRAALANARLAPSDVDVVEAHGTGTTLGDPIEAEALLATYGQDRERPLWLGSLKSNLGHTQAAAGVGGVIKMIEAMRHGVLPRTLHVDTPSSHVDWSAGQVRLLTEAVPWPETGAPRRAGVSSFGVSGTNAHVIIEAVPPEVGEPSSPLPVVPWVLSAKTGPALRDLARALLDHDGDPVDVGRALATTRSVREHRAVVLDAAGLDAVIDGVSEPANPGDVVFVFPGQGSQWTGMGRELLKASPVFAARMAECAAALEPFVDWKLLDALDGDLSRVDVVQPVLWAVMVSLAEVWRSYGVEPAAVVGHSQGEIAAAVVAGGLSLEDGARVVALRSKAILRLSGLGGMVSLGTSVERARELIAPWGGRISVAAVNGPSSVVVSGEVAALDELLAAVDVRARRIAVDYASHSAQVELLADELASVLAEVKPRPGGIPFVSAVTGEVLDTAGLDAAYWYRNLREPVRFDQAVSTLLGVRATVFIECSAHPVLTVGVEETVDQAGAAAAAVGTLRRGDGGLTRFFTSLGEAFARGADVDWAGLFAGTGTRRVTLPTYPFQRDRYWSEPASSRRRTAVDDLRYEVTWRLVPAEKSIVEGTWVVCGPDDDLADRIAQGLTRHGAEVVRAAELEDTTGVRGVIAVAPAGRTPSHPDVPAGFAAALALVRADVPLWMVTRGAVSTGAADPVTDPEQALVWGLGQVVRQEQPSRWGGVADLPADADDATVDLFLGALTGPEDELAVRSDGVFARRLTRPAATTARRTWRPDGTTLITGGTGALGAHVARRLAAQGAPHLLLVSRSGREAEGAAELEAELTGLGARVTVAACDAADRDALGALLGALPADAPLRAVVHTAAVLDDAVLDELTLDQAARVLRVKAEAAIALHELTRDLDLDAFVLFSSLAGTYGGAGQGNYAPGNAFLDAFARYRRGLGLTATSIGWGHWAGGGMADGGLETRLRQRGVPPMPPELALDGLQRVLDLDDTAVVVADVDWTAAQDPGRLLVDLLPRTSTETVEPGLAGLAPAERDRRLLEIVRTQIAAVLGFAEPDRIDPGRALRDLGFDSLTAVELRNRLGAAVGLKLPATLVFDHPSPAALVSHLASHFGAAVASPDVVERGAADEPVAIVAMSCRFPGGVGSPEDLWELLAAGRDTVTPFPADRGWDVDAVYDPDPETPGRSYVRHGSFVDDVTGFDAAFFGISPREALAMDPQQRMLLETAWEAFERAGIDPAALRGSRVGVFAGTNGQDYSTLLMNARDQVEGYLGTGSSASVFSGRVAYALGLEGPAVTVDTACSSSLVALHLAAQALRAGECSLALAGGVTVMSTPIGFVEFSRQRGLAADGRCKPFAAAADGTAWGEGAGILLVERLSDAQRLGHPVLAVLRGSAVNSDGASNGLTAPNGPSQQRVIRAALAAAGLTVSDVDVVEAHGTGTRLGDPIEAQALLATYGQDRAEPVWLGSVKSNLGHTQAAAGVAGVIKVVEALRHGVLPRTLHVDAPSSEVDWSAGSVRLLTEPVAWPAGDRPRRAGVSSFGISGTNAHIVLEEPPPVAVPAETFSGNVVPWLVSARTEEGLRAQASRLLEFLETGPDLVATARTLVTGRASLECRAVVLAADLDGFRRGLTGLAEGRAVAEVVRPGLGKVAFLFSGQGSQRAGMGQELYAAFPAYAAAFDAVCEHLDPRLGDFLGSAETEFAQPGIFAVEVALFRLLESWGVRPDAVVGHSVGEIAAAHVAGILSLEDACALVSARGRLMQALPAGGVMIAVQASEADIELPEGVSLAAVNGPDSVVLSGVEAAVTEYAAKFAKTKRLNTSHAFHSALMEPMLAEFAAAIDGLVCAEPSMPFVSTVDSSVVTPEYWVRQVREPVRFAEAVERLRASGVTGFVELGPDAVLTPMVDGAIPTLVAGRSEEAGVLAAVAHLDVDWPRMFGDGPIRTDLPTYSFQHERFWLDAADEPDALGHPLLSAAVELPEAGGHVLTGVLSTRKSPWLAGHAVHGTVILPGTAFVELALRAGAEAGYENLEELTIAAPLPLTEPARVQVAVDAGRRTVTVHSRRDSGEWTRHATGVLSAEPVVAEDLGEWPPPGASEVDVTDLYQGFEDRGFTYGLSFQGLRAAWLHEGSVFAEVALPAADHDVAGRFGLHPALLDAALHGLGLGGLLPDDGQGRLPFTWSGVARHRAGAASLRVRLTPIEPGTVSLTVADGEGRPVLTVASLVLRPVVPQVSDALFRLEWREAEPGSAAASPVFSPVEPGDVRTTTARVLAAIRSWLADDRDGELVFVTRGAVAAADEVPDPAAAAAWGLVRAARSEHPGRFRLLDLDDGSPAPALPDGEPEVAVRAGRILVPRIARGTVGGLELPQGDWQLVVTEPGTVDGITAVPRNSAGPTSVASSALAESRSLGAAGSASPGAPGAGVASAALAEPRSPGAGQVAEADSIAGPSRPAATLAPGEVRVAVRAAGINFRDLLNVLGRYPGGPVPLGQEAAGVVTDIGEGVTLAPGDRVFGLFPGTFATHATTDHRLLKPIPDGWTFAQAATTPVAFLTAYYGLVELAELKPGESVLVHAAAGGVGMAAVQLARYLGAEVYGTASSGKHAAVDLDAAHLASSRTLEFAERFPRMDVVLNSLTGEFIDASQNLLADGGRFLEMGKTDVREAPNHRAFDLAEAGAERLGRMLTEVLDLFAAGHLRPLPVRAWDIRHAPDALRYLSQAKHVGKLALTVPRAFDPDGTVLITGGTGALGAALARHLVRTGAKHVVLASRRGIDAPGAKDLVAELPEVTVAACDIADREAVAELVEALPLTAVVHAAGVLADATVDRLTEDDLAAVLAPKADGARHLHELTRDADLAAFVLFSSVSGLAGTAGQGAYAAANAYLDALAAHRRAEGLPGTSIAWGAWETGMAGELAEADRARMSRSGLLPLSTEDGLSLFDAAVGDAASLVVPMRLDPAALRGDDVPPLLRGLVRARPQRTSAPSDAAGLVRRLGGRTPAEQDGIVLDLVREAMAAVLGHADATGVDPGRGFLEVGFDSLTAVELRNRLATATGLRLPSTLVFDHASPTELAAHLRGELTGTEPDADQLLSEVDSLETRLLAAELDDAARAAVHGRLQTLLAKWSGAAGAATVPDSLATASANDLFDFIDNALGS</sequence>
<dbReference type="Pfam" id="PF16197">
    <property type="entry name" value="KAsynt_C_assoc"/>
    <property type="match status" value="2"/>
</dbReference>
<dbReference type="Pfam" id="PF08659">
    <property type="entry name" value="KR"/>
    <property type="match status" value="2"/>
</dbReference>
<feature type="region of interest" description="N-terminal hotdog fold" evidence="14">
    <location>
        <begin position="2271"/>
        <end position="2386"/>
    </location>
</feature>
<dbReference type="InterPro" id="IPR036736">
    <property type="entry name" value="ACP-like_sf"/>
</dbReference>
<feature type="active site" description="Proton acceptor; for dehydratase activity" evidence="14">
    <location>
        <position position="2303"/>
    </location>
</feature>
<dbReference type="GO" id="GO:0008270">
    <property type="term" value="F:zinc ion binding"/>
    <property type="evidence" value="ECO:0007669"/>
    <property type="project" value="InterPro"/>
</dbReference>
<gene>
    <name evidence="19" type="ORF">EIY87_30560</name>
</gene>
<dbReference type="Pfam" id="PF00109">
    <property type="entry name" value="ketoacyl-synt"/>
    <property type="match status" value="2"/>
</dbReference>
<dbReference type="InterPro" id="IPR016036">
    <property type="entry name" value="Malonyl_transacylase_ACP-bd"/>
</dbReference>
<dbReference type="GO" id="GO:0016491">
    <property type="term" value="F:oxidoreductase activity"/>
    <property type="evidence" value="ECO:0007669"/>
    <property type="project" value="InterPro"/>
</dbReference>
<dbReference type="Gene3D" id="3.40.47.10">
    <property type="match status" value="2"/>
</dbReference>
<comment type="catalytic activity">
    <reaction evidence="9">
        <text>6 (S)-methylmalonyl-CoA + propanoyl-CoA + 6 NADPH + 12 H(+) = 6-deoxyerythronolide B + 6 CO2 + 6 NADP(+) + 7 CoA + H2O</text>
        <dbReference type="Rhea" id="RHEA:23068"/>
        <dbReference type="ChEBI" id="CHEBI:15377"/>
        <dbReference type="ChEBI" id="CHEBI:15378"/>
        <dbReference type="ChEBI" id="CHEBI:16089"/>
        <dbReference type="ChEBI" id="CHEBI:16526"/>
        <dbReference type="ChEBI" id="CHEBI:57287"/>
        <dbReference type="ChEBI" id="CHEBI:57327"/>
        <dbReference type="ChEBI" id="CHEBI:57392"/>
        <dbReference type="ChEBI" id="CHEBI:57783"/>
        <dbReference type="ChEBI" id="CHEBI:58349"/>
        <dbReference type="EC" id="2.3.1.94"/>
    </reaction>
</comment>
<dbReference type="SUPFAM" id="SSF55048">
    <property type="entry name" value="Probable ACP-binding domain of malonyl-CoA ACP transacylase"/>
    <property type="match status" value="2"/>
</dbReference>
<dbReference type="InterPro" id="IPR014043">
    <property type="entry name" value="Acyl_transferase_dom"/>
</dbReference>
<dbReference type="InterPro" id="IPR042104">
    <property type="entry name" value="PKS_dehydratase_sf"/>
</dbReference>
<evidence type="ECO:0000256" key="10">
    <source>
        <dbReference type="ARBA" id="ARBA00060158"/>
    </source>
</evidence>